<dbReference type="SUPFAM" id="SSF143631">
    <property type="entry name" value="ApbE-like"/>
    <property type="match status" value="1"/>
</dbReference>
<dbReference type="InterPro" id="IPR003374">
    <property type="entry name" value="ApbE-like_sf"/>
</dbReference>
<evidence type="ECO:0000313" key="1">
    <source>
        <dbReference type="EMBL" id="KKN51247.1"/>
    </source>
</evidence>
<name>A0A0F9RN75_9ZZZZ</name>
<accession>A0A0F9RN75</accession>
<comment type="caution">
    <text evidence="1">The sequence shown here is derived from an EMBL/GenBank/DDBJ whole genome shotgun (WGS) entry which is preliminary data.</text>
</comment>
<organism evidence="1">
    <name type="scientific">marine sediment metagenome</name>
    <dbReference type="NCBI Taxonomy" id="412755"/>
    <lineage>
        <taxon>unclassified sequences</taxon>
        <taxon>metagenomes</taxon>
        <taxon>ecological metagenomes</taxon>
    </lineage>
</organism>
<gene>
    <name evidence="1" type="ORF">LCGC14_0624470</name>
</gene>
<proteinExistence type="predicted"/>
<dbReference type="EMBL" id="LAZR01001071">
    <property type="protein sequence ID" value="KKN51247.1"/>
    <property type="molecule type" value="Genomic_DNA"/>
</dbReference>
<dbReference type="Gene3D" id="3.10.520.10">
    <property type="entry name" value="ApbE-like domains"/>
    <property type="match status" value="1"/>
</dbReference>
<dbReference type="AlphaFoldDB" id="A0A0F9RN75"/>
<feature type="non-terminal residue" evidence="1">
    <location>
        <position position="1"/>
    </location>
</feature>
<reference evidence="1" key="1">
    <citation type="journal article" date="2015" name="Nature">
        <title>Complex archaea that bridge the gap between prokaryotes and eukaryotes.</title>
        <authorList>
            <person name="Spang A."/>
            <person name="Saw J.H."/>
            <person name="Jorgensen S.L."/>
            <person name="Zaremba-Niedzwiedzka K."/>
            <person name="Martijn J."/>
            <person name="Lind A.E."/>
            <person name="van Eijk R."/>
            <person name="Schleper C."/>
            <person name="Guy L."/>
            <person name="Ettema T.J."/>
        </authorList>
    </citation>
    <scope>NUCLEOTIDE SEQUENCE</scope>
</reference>
<sequence length="63" mass="6678">VAGALADLMLGTMKLKSEADDSEYEECKVALVENGGEIAIDSEESLTIALYAGQNELNLNIGF</sequence>
<protein>
    <submittedName>
        <fullName evidence="1">Uncharacterized protein</fullName>
    </submittedName>
</protein>